<dbReference type="EMBL" id="JACGWJ010000022">
    <property type="protein sequence ID" value="KAL0329242.1"/>
    <property type="molecule type" value="Genomic_DNA"/>
</dbReference>
<reference evidence="2" key="1">
    <citation type="submission" date="2020-06" db="EMBL/GenBank/DDBJ databases">
        <authorList>
            <person name="Li T."/>
            <person name="Hu X."/>
            <person name="Zhang T."/>
            <person name="Song X."/>
            <person name="Zhang H."/>
            <person name="Dai N."/>
            <person name="Sheng W."/>
            <person name="Hou X."/>
            <person name="Wei L."/>
        </authorList>
    </citation>
    <scope>NUCLEOTIDE SEQUENCE</scope>
    <source>
        <strain evidence="2">G02</strain>
        <tissue evidence="2">Leaf</tissue>
    </source>
</reference>
<sequence>MIQRHSICSTVGRHAALTTTHSNVDDEIQLWMSAARGQKRDRVLDLDYEAHYMIAGPSQPSSSTAPTPLPPQLESNGLRDRVQMIQRYIISCDPD</sequence>
<proteinExistence type="predicted"/>
<evidence type="ECO:0000313" key="2">
    <source>
        <dbReference type="EMBL" id="KAL0329242.1"/>
    </source>
</evidence>
<comment type="caution">
    <text evidence="2">The sequence shown here is derived from an EMBL/GenBank/DDBJ whole genome shotgun (WGS) entry which is preliminary data.</text>
</comment>
<name>A0AAW2MD59_SESRA</name>
<accession>A0AAW2MD59</accession>
<dbReference type="AlphaFoldDB" id="A0AAW2MD59"/>
<evidence type="ECO:0000256" key="1">
    <source>
        <dbReference type="SAM" id="MobiDB-lite"/>
    </source>
</evidence>
<reference evidence="2" key="2">
    <citation type="journal article" date="2024" name="Plant">
        <title>Genomic evolution and insights into agronomic trait innovations of Sesamum species.</title>
        <authorList>
            <person name="Miao H."/>
            <person name="Wang L."/>
            <person name="Qu L."/>
            <person name="Liu H."/>
            <person name="Sun Y."/>
            <person name="Le M."/>
            <person name="Wang Q."/>
            <person name="Wei S."/>
            <person name="Zheng Y."/>
            <person name="Lin W."/>
            <person name="Duan Y."/>
            <person name="Cao H."/>
            <person name="Xiong S."/>
            <person name="Wang X."/>
            <person name="Wei L."/>
            <person name="Li C."/>
            <person name="Ma Q."/>
            <person name="Ju M."/>
            <person name="Zhao R."/>
            <person name="Li G."/>
            <person name="Mu C."/>
            <person name="Tian Q."/>
            <person name="Mei H."/>
            <person name="Zhang T."/>
            <person name="Gao T."/>
            <person name="Zhang H."/>
        </authorList>
    </citation>
    <scope>NUCLEOTIDE SEQUENCE</scope>
    <source>
        <strain evidence="2">G02</strain>
    </source>
</reference>
<organism evidence="2">
    <name type="scientific">Sesamum radiatum</name>
    <name type="common">Black benniseed</name>
    <dbReference type="NCBI Taxonomy" id="300843"/>
    <lineage>
        <taxon>Eukaryota</taxon>
        <taxon>Viridiplantae</taxon>
        <taxon>Streptophyta</taxon>
        <taxon>Embryophyta</taxon>
        <taxon>Tracheophyta</taxon>
        <taxon>Spermatophyta</taxon>
        <taxon>Magnoliopsida</taxon>
        <taxon>eudicotyledons</taxon>
        <taxon>Gunneridae</taxon>
        <taxon>Pentapetalae</taxon>
        <taxon>asterids</taxon>
        <taxon>lamiids</taxon>
        <taxon>Lamiales</taxon>
        <taxon>Pedaliaceae</taxon>
        <taxon>Sesamum</taxon>
    </lineage>
</organism>
<protein>
    <submittedName>
        <fullName evidence="2">Uncharacterized protein</fullName>
    </submittedName>
</protein>
<feature type="region of interest" description="Disordered" evidence="1">
    <location>
        <begin position="55"/>
        <end position="76"/>
    </location>
</feature>
<feature type="compositionally biased region" description="Low complexity" evidence="1">
    <location>
        <begin position="57"/>
        <end position="66"/>
    </location>
</feature>
<gene>
    <name evidence="2" type="ORF">Sradi_4910900</name>
</gene>